<accession>A0AAV4SWM8</accession>
<sequence length="152" mass="16678">MKNKHITTVLLRNKFNPSGVMHPERGPQMTEAKRFIKPIPPIAAAIGEISHSTGFLCKWGWLGVSGIVAHAFSVDVPRDLNPEKGLVKQKECEPMSTDECAAERKIVIVHPQRGTVKSWGIICSSGPRVCPATATSSFSRLMIWKASAINME</sequence>
<evidence type="ECO:0000313" key="2">
    <source>
        <dbReference type="Proteomes" id="UP001054837"/>
    </source>
</evidence>
<keyword evidence="2" id="KW-1185">Reference proteome</keyword>
<reference evidence="1 2" key="1">
    <citation type="submission" date="2021-06" db="EMBL/GenBank/DDBJ databases">
        <title>Caerostris darwini draft genome.</title>
        <authorList>
            <person name="Kono N."/>
            <person name="Arakawa K."/>
        </authorList>
    </citation>
    <scope>NUCLEOTIDE SEQUENCE [LARGE SCALE GENOMIC DNA]</scope>
</reference>
<protein>
    <submittedName>
        <fullName evidence="1">Uncharacterized protein</fullName>
    </submittedName>
</protein>
<dbReference type="Proteomes" id="UP001054837">
    <property type="component" value="Unassembled WGS sequence"/>
</dbReference>
<name>A0AAV4SWM8_9ARAC</name>
<organism evidence="1 2">
    <name type="scientific">Caerostris darwini</name>
    <dbReference type="NCBI Taxonomy" id="1538125"/>
    <lineage>
        <taxon>Eukaryota</taxon>
        <taxon>Metazoa</taxon>
        <taxon>Ecdysozoa</taxon>
        <taxon>Arthropoda</taxon>
        <taxon>Chelicerata</taxon>
        <taxon>Arachnida</taxon>
        <taxon>Araneae</taxon>
        <taxon>Araneomorphae</taxon>
        <taxon>Entelegynae</taxon>
        <taxon>Araneoidea</taxon>
        <taxon>Araneidae</taxon>
        <taxon>Caerostris</taxon>
    </lineage>
</organism>
<proteinExistence type="predicted"/>
<evidence type="ECO:0000313" key="1">
    <source>
        <dbReference type="EMBL" id="GIY36972.1"/>
    </source>
</evidence>
<dbReference type="EMBL" id="BPLQ01008389">
    <property type="protein sequence ID" value="GIY36972.1"/>
    <property type="molecule type" value="Genomic_DNA"/>
</dbReference>
<dbReference type="AlphaFoldDB" id="A0AAV4SWM8"/>
<comment type="caution">
    <text evidence="1">The sequence shown here is derived from an EMBL/GenBank/DDBJ whole genome shotgun (WGS) entry which is preliminary data.</text>
</comment>
<gene>
    <name evidence="1" type="ORF">CDAR_556491</name>
</gene>